<reference evidence="1 2" key="1">
    <citation type="submission" date="2019-01" db="EMBL/GenBank/DDBJ databases">
        <authorList>
            <person name="Mendiola A."/>
            <person name="Dhungana S."/>
            <person name="Koga A.P."/>
            <person name="Garlena R.A."/>
            <person name="Russell D.A."/>
            <person name="Pope W.H."/>
            <person name="Jacobs-Sera D."/>
            <person name="Hatfull G.F."/>
        </authorList>
    </citation>
    <scope>NUCLEOTIDE SEQUENCE [LARGE SCALE GENOMIC DNA]</scope>
</reference>
<dbReference type="EMBL" id="MK376953">
    <property type="protein sequence ID" value="QAU06246.1"/>
    <property type="molecule type" value="Genomic_DNA"/>
</dbReference>
<protein>
    <submittedName>
        <fullName evidence="1">HNH endonuclease</fullName>
    </submittedName>
</protein>
<keyword evidence="1" id="KW-0255">Endonuclease</keyword>
<gene>
    <name evidence="1" type="primary">11</name>
    <name evidence="1" type="ORF">SEA_RICKMORE_11</name>
</gene>
<accession>A0A410TB45</accession>
<keyword evidence="1" id="KW-0378">Hydrolase</keyword>
<keyword evidence="1" id="KW-0540">Nuclease</keyword>
<dbReference type="RefSeq" id="YP_009843508.1">
    <property type="nucleotide sequence ID" value="NC_048749.1"/>
</dbReference>
<dbReference type="KEGG" id="vg:55613800"/>
<evidence type="ECO:0000313" key="2">
    <source>
        <dbReference type="Proteomes" id="UP000290536"/>
    </source>
</evidence>
<sequence>MTIRCYSELKRIDSFIGRYRYLALQGRTGTATFGFDRHVNQHFYRSTEWRQIRQHVIARDLGCDLGVADHEIFDKILIHHMNPMTAGDIVEGNEAILDPEFLICTTHKTHNAIHFGDESQLPKLQVERKPGDTKLW</sequence>
<organism evidence="1 2">
    <name type="scientific">Gordonia phage Rickmore</name>
    <dbReference type="NCBI Taxonomy" id="2507854"/>
    <lineage>
        <taxon>Viruses</taxon>
        <taxon>Duplodnaviria</taxon>
        <taxon>Heunggongvirae</taxon>
        <taxon>Uroviricota</taxon>
        <taxon>Caudoviricetes</taxon>
        <taxon>Deejayvirinae</taxon>
        <taxon>Kenoshavirus</taxon>
        <taxon>Kenoshavirus rickmore</taxon>
    </lineage>
</organism>
<proteinExistence type="predicted"/>
<name>A0A410TB45_9CAUD</name>
<keyword evidence="2" id="KW-1185">Reference proteome</keyword>
<dbReference type="GeneID" id="55613800"/>
<dbReference type="Proteomes" id="UP000290536">
    <property type="component" value="Segment"/>
</dbReference>
<dbReference type="GO" id="GO:0004519">
    <property type="term" value="F:endonuclease activity"/>
    <property type="evidence" value="ECO:0007669"/>
    <property type="project" value="UniProtKB-KW"/>
</dbReference>
<evidence type="ECO:0000313" key="1">
    <source>
        <dbReference type="EMBL" id="QAU06246.1"/>
    </source>
</evidence>